<reference evidence="13 15" key="3">
    <citation type="journal article" date="2019" name="PLoS Negl. Trop. Dis.">
        <title>Revisiting the worldwide diversity of Leptospira species in the environment.</title>
        <authorList>
            <person name="Vincent A.T."/>
            <person name="Schiettekatte O."/>
            <person name="Bourhy P."/>
            <person name="Veyrier F.J."/>
            <person name="Picardeau M."/>
        </authorList>
    </citation>
    <scope>NUCLEOTIDE SEQUENCE [LARGE SCALE GENOMIC DNA]</scope>
    <source>
        <strain evidence="13 15">201702445</strain>
    </source>
</reference>
<organism evidence="13 15">
    <name type="scientific">Leptospira yasudae</name>
    <dbReference type="NCBI Taxonomy" id="2202201"/>
    <lineage>
        <taxon>Bacteria</taxon>
        <taxon>Pseudomonadati</taxon>
        <taxon>Spirochaetota</taxon>
        <taxon>Spirochaetia</taxon>
        <taxon>Leptospirales</taxon>
        <taxon>Leptospiraceae</taxon>
        <taxon>Leptospira</taxon>
    </lineage>
</organism>
<sequence length="157" mass="17634">MHLQEEPIDLAFLISQGHDPSSGAVVLFSGEPRDNAGTDHKKVTHLFYEAYPPMAEPMIAKILEEATAIFHLKKAICVHRTGTVQPEESSVCVITTSSHRKEAYEANRYIIDRVKHEVPIWKKEFYEDGTSEWTLNCAGCAAGTTGHERYTPLKAHR</sequence>
<evidence type="ECO:0000256" key="6">
    <source>
        <dbReference type="ARBA" id="ARBA00026066"/>
    </source>
</evidence>
<evidence type="ECO:0000256" key="2">
    <source>
        <dbReference type="ARBA" id="ARBA00005426"/>
    </source>
</evidence>
<evidence type="ECO:0000313" key="14">
    <source>
        <dbReference type="Proteomes" id="UP000285569"/>
    </source>
</evidence>
<evidence type="ECO:0000256" key="9">
    <source>
        <dbReference type="ARBA" id="ARBA00030781"/>
    </source>
</evidence>
<proteinExistence type="inferred from homology"/>
<dbReference type="EMBL" id="RQGM01000033">
    <property type="protein sequence ID" value="TGL85038.1"/>
    <property type="molecule type" value="Genomic_DNA"/>
</dbReference>
<evidence type="ECO:0000256" key="8">
    <source>
        <dbReference type="ARBA" id="ARBA00030407"/>
    </source>
</evidence>
<dbReference type="InterPro" id="IPR003448">
    <property type="entry name" value="Mopterin_biosynth_MoaE"/>
</dbReference>
<reference evidence="14" key="1">
    <citation type="submission" date="2018-05" db="EMBL/GenBank/DDBJ databases">
        <title>Leptospira yasudae sp. nov. and Leptospira stimsonii sp. nov., two pathogenic species of the genus Leptospira isolated from environmental sources.</title>
        <authorList>
            <person name="Casanovas-Massana A."/>
            <person name="Hamond C."/>
            <person name="Santos L.A."/>
            <person name="Hacker K.P."/>
            <person name="Balassiano I."/>
            <person name="Medeiros M.A."/>
            <person name="Reis M.G."/>
            <person name="Ko A.I."/>
            <person name="Wunder E.A."/>
        </authorList>
    </citation>
    <scope>NUCLEOTIDE SEQUENCE [LARGE SCALE GENOMIC DNA]</scope>
    <source>
        <strain evidence="14">B21</strain>
    </source>
</reference>
<dbReference type="InterPro" id="IPR036563">
    <property type="entry name" value="MoaE_sf"/>
</dbReference>
<keyword evidence="14" id="KW-1185">Reference proteome</keyword>
<evidence type="ECO:0000256" key="7">
    <source>
        <dbReference type="ARBA" id="ARBA00029745"/>
    </source>
</evidence>
<dbReference type="RefSeq" id="WP_118954267.1">
    <property type="nucleotide sequence ID" value="NZ_JACCKC010000001.1"/>
</dbReference>
<evidence type="ECO:0000256" key="5">
    <source>
        <dbReference type="ARBA" id="ARBA00023150"/>
    </source>
</evidence>
<evidence type="ECO:0000256" key="4">
    <source>
        <dbReference type="ARBA" id="ARBA00013858"/>
    </source>
</evidence>
<evidence type="ECO:0000256" key="1">
    <source>
        <dbReference type="ARBA" id="ARBA00005046"/>
    </source>
</evidence>
<reference evidence="12 14" key="4">
    <citation type="journal article" date="2020" name="Int. J. Syst. Evol. Microbiol.">
        <title>Leptospira yasudae sp. nov. and Leptospira stimsonii sp. nov., two new species of the pathogenic group isolated from environmental sources.</title>
        <authorList>
            <person name="Casanovas-Massana A."/>
            <person name="Hamond C."/>
            <person name="Santos L.A."/>
            <person name="de Oliveira D."/>
            <person name="Hacker K.P."/>
            <person name="Balassiano I."/>
            <person name="Costa F."/>
            <person name="Medeiros M.A."/>
            <person name="Reis M.G."/>
            <person name="Ko A.I."/>
            <person name="Wunder E.A."/>
        </authorList>
    </citation>
    <scope>NUCLEOTIDE SEQUENCE [LARGE SCALE GENOMIC DNA]</scope>
    <source>
        <strain evidence="12 14">B21</strain>
    </source>
</reference>
<dbReference type="Proteomes" id="UP000285569">
    <property type="component" value="Unassembled WGS sequence"/>
</dbReference>
<dbReference type="EC" id="2.8.1.12" evidence="3"/>
<dbReference type="PANTHER" id="PTHR23404">
    <property type="entry name" value="MOLYBDOPTERIN SYNTHASE RELATED"/>
    <property type="match status" value="1"/>
</dbReference>
<evidence type="ECO:0000256" key="11">
    <source>
        <dbReference type="ARBA" id="ARBA00049878"/>
    </source>
</evidence>
<comment type="subunit">
    <text evidence="6">Heterotetramer of 2 MoaD subunits and 2 MoaE subunits. Also stable as homodimer. The enzyme changes between these two forms during catalysis.</text>
</comment>
<evidence type="ECO:0000313" key="12">
    <source>
        <dbReference type="EMBL" id="RHX82131.1"/>
    </source>
</evidence>
<dbReference type="Gene3D" id="3.90.1170.40">
    <property type="entry name" value="Molybdopterin biosynthesis MoaE subunit"/>
    <property type="match status" value="1"/>
</dbReference>
<keyword evidence="5" id="KW-0501">Molybdenum cofactor biosynthesis</keyword>
<dbReference type="CDD" id="cd00756">
    <property type="entry name" value="MoaE"/>
    <property type="match status" value="1"/>
</dbReference>
<evidence type="ECO:0000313" key="13">
    <source>
        <dbReference type="EMBL" id="TGL85038.1"/>
    </source>
</evidence>
<dbReference type="AlphaFoldDB" id="A0A5F2AWG3"/>
<evidence type="ECO:0000256" key="3">
    <source>
        <dbReference type="ARBA" id="ARBA00011950"/>
    </source>
</evidence>
<reference evidence="12" key="2">
    <citation type="submission" date="2018-05" db="EMBL/GenBank/DDBJ databases">
        <authorList>
            <person name="Casanovas-Massana A."/>
            <person name="Santos L.A."/>
            <person name="Wunder E.A."/>
        </authorList>
    </citation>
    <scope>NUCLEOTIDE SEQUENCE</scope>
    <source>
        <strain evidence="12">B21</strain>
    </source>
</reference>
<dbReference type="GO" id="GO:0006777">
    <property type="term" value="P:Mo-molybdopterin cofactor biosynthetic process"/>
    <property type="evidence" value="ECO:0007669"/>
    <property type="project" value="UniProtKB-KW"/>
</dbReference>
<comment type="pathway">
    <text evidence="1">Cofactor biosynthesis; molybdopterin biosynthesis.</text>
</comment>
<protein>
    <recommendedName>
        <fullName evidence="4">Molybdopterin synthase catalytic subunit</fullName>
        <ecNumber evidence="3">2.8.1.12</ecNumber>
    </recommendedName>
    <alternativeName>
        <fullName evidence="9">MPT synthase subunit 2</fullName>
    </alternativeName>
    <alternativeName>
        <fullName evidence="7">Molybdenum cofactor biosynthesis protein E</fullName>
    </alternativeName>
    <alternativeName>
        <fullName evidence="8">Molybdopterin-converting factor large subunit</fullName>
    </alternativeName>
    <alternativeName>
        <fullName evidence="10">Molybdopterin-converting factor subunit 2</fullName>
    </alternativeName>
</protein>
<evidence type="ECO:0000256" key="10">
    <source>
        <dbReference type="ARBA" id="ARBA00032474"/>
    </source>
</evidence>
<comment type="caution">
    <text evidence="13">The sequence shown here is derived from an EMBL/GenBank/DDBJ whole genome shotgun (WGS) entry which is preliminary data.</text>
</comment>
<name>A0A5F2AWG3_9LEPT</name>
<gene>
    <name evidence="12" type="ORF">DLM77_01300</name>
    <name evidence="13" type="ORF">EHQ83_09655</name>
</gene>
<dbReference type="EMBL" id="QHCR01000001">
    <property type="protein sequence ID" value="RHX82131.1"/>
    <property type="molecule type" value="Genomic_DNA"/>
</dbReference>
<accession>A0A418ADK0</accession>
<accession>A0A5F2AWG3</accession>
<comment type="similarity">
    <text evidence="2">Belongs to the MoaE family.</text>
</comment>
<dbReference type="GO" id="GO:0030366">
    <property type="term" value="F:molybdopterin synthase activity"/>
    <property type="evidence" value="ECO:0007669"/>
    <property type="project" value="UniProtKB-EC"/>
</dbReference>
<evidence type="ECO:0000313" key="15">
    <source>
        <dbReference type="Proteomes" id="UP000297613"/>
    </source>
</evidence>
<comment type="catalytic activity">
    <reaction evidence="11">
        <text>2 [molybdopterin-synthase sulfur-carrier protein]-C-terminal-Gly-aminoethanethioate + cyclic pyranopterin phosphate + H2O = molybdopterin + 2 [molybdopterin-synthase sulfur-carrier protein]-C-terminal Gly-Gly + 2 H(+)</text>
        <dbReference type="Rhea" id="RHEA:26333"/>
        <dbReference type="Rhea" id="RHEA-COMP:12202"/>
        <dbReference type="Rhea" id="RHEA-COMP:19907"/>
        <dbReference type="ChEBI" id="CHEBI:15377"/>
        <dbReference type="ChEBI" id="CHEBI:15378"/>
        <dbReference type="ChEBI" id="CHEBI:58698"/>
        <dbReference type="ChEBI" id="CHEBI:59648"/>
        <dbReference type="ChEBI" id="CHEBI:90778"/>
        <dbReference type="ChEBI" id="CHEBI:232372"/>
        <dbReference type="EC" id="2.8.1.12"/>
    </reaction>
</comment>
<dbReference type="SUPFAM" id="SSF54690">
    <property type="entry name" value="Molybdopterin synthase subunit MoaE"/>
    <property type="match status" value="1"/>
</dbReference>
<dbReference type="Proteomes" id="UP000297613">
    <property type="component" value="Unassembled WGS sequence"/>
</dbReference>
<dbReference type="Pfam" id="PF02391">
    <property type="entry name" value="MoaE"/>
    <property type="match status" value="1"/>
</dbReference>